<accession>A0A7S2HM24</accession>
<name>A0A7S2HM24_9STRA</name>
<dbReference type="EMBL" id="HBGV01010038">
    <property type="protein sequence ID" value="CAD9493828.1"/>
    <property type="molecule type" value="Transcribed_RNA"/>
</dbReference>
<dbReference type="Pfam" id="PF08811">
    <property type="entry name" value="DUF1800"/>
    <property type="match status" value="1"/>
</dbReference>
<protein>
    <recommendedName>
        <fullName evidence="3">DUF1501 domain-containing protein</fullName>
    </recommendedName>
</protein>
<evidence type="ECO:0008006" key="3">
    <source>
        <dbReference type="Google" id="ProtNLM"/>
    </source>
</evidence>
<dbReference type="InterPro" id="IPR014917">
    <property type="entry name" value="DUF1800"/>
</dbReference>
<evidence type="ECO:0000313" key="2">
    <source>
        <dbReference type="EMBL" id="CAD9493828.1"/>
    </source>
</evidence>
<feature type="region of interest" description="Disordered" evidence="1">
    <location>
        <begin position="913"/>
        <end position="937"/>
    </location>
</feature>
<evidence type="ECO:0000256" key="1">
    <source>
        <dbReference type="SAM" id="MobiDB-lite"/>
    </source>
</evidence>
<dbReference type="InterPro" id="IPR010869">
    <property type="entry name" value="DUF1501"/>
</dbReference>
<dbReference type="AlphaFoldDB" id="A0A7S2HM24"/>
<dbReference type="InterPro" id="IPR017850">
    <property type="entry name" value="Alkaline_phosphatase_core_sf"/>
</dbReference>
<sequence>MSFARAWTGFERHNRKRGNVEDEWGFGSHIDPMKIVPSWRDTSPKNDVLGGYIGDGYALCADLPSQMFLKKGATYRFLGRSKLSDLGGQDHNNFETDNSVVTLNLDAESPLRELLCNGTPSSCKYANSITLETNLECVGVECNVDTIRVVEVEGHYYEYIRPPCVEQAFYNNGKKLNQRHRWYSAVCADPSLPVASGACCLPNKHDSLQYWYDATLDGQEYDGERTTYSTAEARCAAVGKVTCDFQNIPTDHSYIFKLGYHWTDEPCKIRAKIDGLGNVATLHLPSNMEQLMVKHVDKENTNFFKAYWDGDSFPQVSSNCDGCEVYGDGDGCICDADVRKTRVFSESRLPRSVAEVTSNLYIGAIDPRTYNSTYPSVTQIPGTEISYYTVGPNIEADSIFGVIDENGRELFFKNTRETVHMQTANGDDVNHSFRSAPRFMSVIPKETASRDAHFETDAVIDHFFYHPNTAPFISYRIIQRFAMSNPTPRYVGSVAEAFRSGTYSFGGKVFGSGKYGCLNATIAATLLDREARSVILEADPAFGGLKEPLLKVIGVMRSLEFVPSDNRPVVQLHDLATQIGEMAHGSPTVFNFYMPAYKPNGPVGDADLFSPESVLLDMPKTINILNGMFSLSRYGLNNCHGGFGPSLGWHPCNAIGNFEQSAGVLTYDYTNPADYVDRLATLLTAGRLSTQSREIIAKCADAIDYVKDGLFGPIHALTLLLTAPEFHSNNLAKKSGKEREPYTPPEASGNSYKAIVYIMLAGGCDSMSTLVPHTCNGTDALYEQYRVERSIDGYEGKISRDDLLQIDAEEQACEKFGVHPSLPKIHNLYNDSDLIFFANTGVLTKPSTKENYWQNSKTALFGHDSMQREAKRVNPYDKTAQTGVLGRIADAMTADGFNFGSFSIDWHSEALVGEPGKSPATSTVSQRGTNSFNPNSPAENMLETITSLNEAVTSDSGVFAEQWSSEMLHSLEKNENLHAALSEVQTATLFPNNHLGRQLDMVSRLIATRDTRVVDRDLFFVQMGGFDTHHMGDLKDLFSSFDAAVGAFAEELKHMQVWDSVTTVQTSDFGRTLVPNTGGGTDHGWGGNYIMFGGDVKGGQVKGRYPDDLTKEGSNTLSRGRFIPTTAWDSVFTGVAEWFGVGQEKIGDVCPNSHQFADIAGYGNFAASDLFDTGVAGGRRLR</sequence>
<feature type="compositionally biased region" description="Polar residues" evidence="1">
    <location>
        <begin position="919"/>
        <end position="937"/>
    </location>
</feature>
<gene>
    <name evidence="2" type="ORF">HTAM1171_LOCUS6229</name>
</gene>
<dbReference type="PANTHER" id="PTHR43737:SF1">
    <property type="entry name" value="DUF1501 DOMAIN-CONTAINING PROTEIN"/>
    <property type="match status" value="1"/>
</dbReference>
<dbReference type="SUPFAM" id="SSF53649">
    <property type="entry name" value="Alkaline phosphatase-like"/>
    <property type="match status" value="1"/>
</dbReference>
<proteinExistence type="predicted"/>
<organism evidence="2">
    <name type="scientific">Helicotheca tamesis</name>
    <dbReference type="NCBI Taxonomy" id="374047"/>
    <lineage>
        <taxon>Eukaryota</taxon>
        <taxon>Sar</taxon>
        <taxon>Stramenopiles</taxon>
        <taxon>Ochrophyta</taxon>
        <taxon>Bacillariophyta</taxon>
        <taxon>Mediophyceae</taxon>
        <taxon>Lithodesmiophycidae</taxon>
        <taxon>Lithodesmiales</taxon>
        <taxon>Lithodesmiaceae</taxon>
        <taxon>Helicotheca</taxon>
    </lineage>
</organism>
<dbReference type="PANTHER" id="PTHR43737">
    <property type="entry name" value="BLL7424 PROTEIN"/>
    <property type="match status" value="1"/>
</dbReference>
<dbReference type="Pfam" id="PF07394">
    <property type="entry name" value="DUF1501"/>
    <property type="match status" value="1"/>
</dbReference>
<reference evidence="2" key="1">
    <citation type="submission" date="2021-01" db="EMBL/GenBank/DDBJ databases">
        <authorList>
            <person name="Corre E."/>
            <person name="Pelletier E."/>
            <person name="Niang G."/>
            <person name="Scheremetjew M."/>
            <person name="Finn R."/>
            <person name="Kale V."/>
            <person name="Holt S."/>
            <person name="Cochrane G."/>
            <person name="Meng A."/>
            <person name="Brown T."/>
            <person name="Cohen L."/>
        </authorList>
    </citation>
    <scope>NUCLEOTIDE SEQUENCE</scope>
    <source>
        <strain evidence="2">CCMP826</strain>
    </source>
</reference>